<dbReference type="PRINTS" id="PR00304">
    <property type="entry name" value="TCOMPLEXTCP1"/>
</dbReference>
<proteinExistence type="inferred from homology"/>
<comment type="caution">
    <text evidence="7">The sequence shown here is derived from an EMBL/GenBank/DDBJ whole genome shotgun (WGS) entry which is preliminary data.</text>
</comment>
<dbReference type="SUPFAM" id="SSF54849">
    <property type="entry name" value="GroEL-intermediate domain like"/>
    <property type="match status" value="1"/>
</dbReference>
<dbReference type="InterPro" id="IPR017998">
    <property type="entry name" value="Chaperone_TCP-1"/>
</dbReference>
<dbReference type="InterPro" id="IPR027409">
    <property type="entry name" value="GroEL-like_apical_dom_sf"/>
</dbReference>
<dbReference type="Pfam" id="PF00118">
    <property type="entry name" value="Cpn60_TCP1"/>
    <property type="match status" value="1"/>
</dbReference>
<dbReference type="InterPro" id="IPR002423">
    <property type="entry name" value="Cpn60/GroEL/TCP-1"/>
</dbReference>
<dbReference type="SUPFAM" id="SSF48592">
    <property type="entry name" value="GroEL equatorial domain-like"/>
    <property type="match status" value="1"/>
</dbReference>
<dbReference type="GO" id="GO:0005524">
    <property type="term" value="F:ATP binding"/>
    <property type="evidence" value="ECO:0007669"/>
    <property type="project" value="UniProtKB-KW"/>
</dbReference>
<comment type="similarity">
    <text evidence="1 5">Belongs to the TCP-1 chaperonin family.</text>
</comment>
<feature type="compositionally biased region" description="Basic and acidic residues" evidence="6">
    <location>
        <begin position="533"/>
        <end position="547"/>
    </location>
</feature>
<accession>A0ABD6CH36</accession>
<evidence type="ECO:0000256" key="3">
    <source>
        <dbReference type="ARBA" id="ARBA00022840"/>
    </source>
</evidence>
<protein>
    <submittedName>
        <fullName evidence="7">Thermosome subunit alpha</fullName>
    </submittedName>
</protein>
<dbReference type="Gene3D" id="1.10.560.10">
    <property type="entry name" value="GroEL-like equatorial domain"/>
    <property type="match status" value="1"/>
</dbReference>
<keyword evidence="8" id="KW-1185">Reference proteome</keyword>
<evidence type="ECO:0000256" key="1">
    <source>
        <dbReference type="ARBA" id="ARBA00008020"/>
    </source>
</evidence>
<organism evidence="7 8">
    <name type="scientific">Halorientalis brevis</name>
    <dbReference type="NCBI Taxonomy" id="1126241"/>
    <lineage>
        <taxon>Archaea</taxon>
        <taxon>Methanobacteriati</taxon>
        <taxon>Methanobacteriota</taxon>
        <taxon>Stenosarchaea group</taxon>
        <taxon>Halobacteria</taxon>
        <taxon>Halobacteriales</taxon>
        <taxon>Haloarculaceae</taxon>
        <taxon>Halorientalis</taxon>
    </lineage>
</organism>
<dbReference type="PROSITE" id="PS00750">
    <property type="entry name" value="TCP1_1"/>
    <property type="match status" value="1"/>
</dbReference>
<evidence type="ECO:0000256" key="5">
    <source>
        <dbReference type="RuleBase" id="RU004187"/>
    </source>
</evidence>
<keyword evidence="2 5" id="KW-0547">Nucleotide-binding</keyword>
<dbReference type="InterPro" id="IPR053374">
    <property type="entry name" value="TCP-1_chaperonin"/>
</dbReference>
<dbReference type="Proteomes" id="UP001597119">
    <property type="component" value="Unassembled WGS sequence"/>
</dbReference>
<dbReference type="RefSeq" id="WP_247378816.1">
    <property type="nucleotide sequence ID" value="NZ_JALLGV010000005.1"/>
</dbReference>
<dbReference type="EMBL" id="JBHUDJ010000014">
    <property type="protein sequence ID" value="MFD1589169.1"/>
    <property type="molecule type" value="Genomic_DNA"/>
</dbReference>
<dbReference type="Gene3D" id="3.50.7.10">
    <property type="entry name" value="GroEL"/>
    <property type="match status" value="1"/>
</dbReference>
<dbReference type="InterPro" id="IPR054827">
    <property type="entry name" value="thermosome_alpha"/>
</dbReference>
<gene>
    <name evidence="7" type="primary">thsA</name>
    <name evidence="7" type="ORF">ACFR9U_19495</name>
</gene>
<dbReference type="SUPFAM" id="SSF52029">
    <property type="entry name" value="GroEL apical domain-like"/>
    <property type="match status" value="1"/>
</dbReference>
<dbReference type="InterPro" id="IPR027413">
    <property type="entry name" value="GROEL-like_equatorial_sf"/>
</dbReference>
<keyword evidence="3 5" id="KW-0067">ATP-binding</keyword>
<evidence type="ECO:0000256" key="6">
    <source>
        <dbReference type="SAM" id="MobiDB-lite"/>
    </source>
</evidence>
<dbReference type="NCBIfam" id="NF041083">
    <property type="entry name" value="thermosome_beta"/>
    <property type="match status" value="1"/>
</dbReference>
<keyword evidence="4 5" id="KW-0143">Chaperone</keyword>
<feature type="region of interest" description="Disordered" evidence="6">
    <location>
        <begin position="529"/>
        <end position="561"/>
    </location>
</feature>
<dbReference type="PANTHER" id="PTHR11353">
    <property type="entry name" value="CHAPERONIN"/>
    <property type="match status" value="1"/>
</dbReference>
<dbReference type="NCBIfam" id="NF041082">
    <property type="entry name" value="thermosome_alpha"/>
    <property type="match status" value="1"/>
</dbReference>
<evidence type="ECO:0000256" key="2">
    <source>
        <dbReference type="ARBA" id="ARBA00022741"/>
    </source>
</evidence>
<evidence type="ECO:0000256" key="4">
    <source>
        <dbReference type="ARBA" id="ARBA00023186"/>
    </source>
</evidence>
<sequence length="561" mass="59393">MTQSTGEWPSTVLAAETERFQERDVREMNVTAGTALADAIRTTLGPRGMDKMLVGDDGKVVVTNDGASILDRMDIEHPAAREIVQVAQSQHDRIGDGTTTAVIVAGELLTEAARLTEQGLHPTTIDAGYTRAVDLALSALDECTVPVDPADTELLEAIARTAITGKWSDREATAIVELVVEAAQAVERNGTVERRRITRTTIPGGSPTDSELVAGLAIDVDASSTTLASLDVDLPRRIEDAGVALIDDQLTVEKADAITRVSVENPTQLGQFADYEADVYEGQASGIADVGADIVFCQKSIDDDVRARLARHGVIAVERTRQDEMHKLARATGAGLVKRVDELTSDHVGRAGVVERRTLADTELVVVGECPDTEQRSLILRGGTAHVIDETKRLIENCLDDVTLAIERGAVVPGGGATEVAVAARLREAADGIAGREQLAVTAFADALESIPRTLAESAGLDPIDALVALRNRHADDEWRTGLDVDGGELADVVERGVVEPATIKRHAITSAAEATTVLVGIDDMLVATGEGDGEHDHGHDHDHGRGGVEATGGYPWAVGH</sequence>
<evidence type="ECO:0000313" key="8">
    <source>
        <dbReference type="Proteomes" id="UP001597119"/>
    </source>
</evidence>
<name>A0ABD6CH36_9EURY</name>
<dbReference type="InterPro" id="IPR027410">
    <property type="entry name" value="TCP-1-like_intermed_sf"/>
</dbReference>
<reference evidence="7 8" key="1">
    <citation type="journal article" date="2019" name="Int. J. Syst. Evol. Microbiol.">
        <title>The Global Catalogue of Microorganisms (GCM) 10K type strain sequencing project: providing services to taxonomists for standard genome sequencing and annotation.</title>
        <authorList>
            <consortium name="The Broad Institute Genomics Platform"/>
            <consortium name="The Broad Institute Genome Sequencing Center for Infectious Disease"/>
            <person name="Wu L."/>
            <person name="Ma J."/>
        </authorList>
    </citation>
    <scope>NUCLEOTIDE SEQUENCE [LARGE SCALE GENOMIC DNA]</scope>
    <source>
        <strain evidence="7 8">CGMCC 1.12125</strain>
    </source>
</reference>
<dbReference type="AlphaFoldDB" id="A0ABD6CH36"/>
<dbReference type="Gene3D" id="3.30.260.10">
    <property type="entry name" value="TCP-1-like chaperonin intermediate domain"/>
    <property type="match status" value="1"/>
</dbReference>
<dbReference type="InterPro" id="IPR002194">
    <property type="entry name" value="Chaperonin_TCP-1_CS"/>
</dbReference>
<evidence type="ECO:0000313" key="7">
    <source>
        <dbReference type="EMBL" id="MFD1589169.1"/>
    </source>
</evidence>